<dbReference type="SUPFAM" id="SSF53474">
    <property type="entry name" value="alpha/beta-Hydrolases"/>
    <property type="match status" value="1"/>
</dbReference>
<organism evidence="1 2">
    <name type="scientific">Emiliania huxleyi (strain CCMP1516)</name>
    <dbReference type="NCBI Taxonomy" id="280463"/>
    <lineage>
        <taxon>Eukaryota</taxon>
        <taxon>Haptista</taxon>
        <taxon>Haptophyta</taxon>
        <taxon>Prymnesiophyceae</taxon>
        <taxon>Isochrysidales</taxon>
        <taxon>Noelaerhabdaceae</taxon>
        <taxon>Emiliania</taxon>
    </lineage>
</organism>
<accession>A0A0D3JX54</accession>
<dbReference type="RefSeq" id="XP_005780518.1">
    <property type="nucleotide sequence ID" value="XM_005780461.1"/>
</dbReference>
<dbReference type="Gene3D" id="3.40.50.1820">
    <property type="entry name" value="alpha/beta hydrolase"/>
    <property type="match status" value="1"/>
</dbReference>
<name>A0A0D3JX54_EMIH1</name>
<keyword evidence="2" id="KW-1185">Reference proteome</keyword>
<dbReference type="Proteomes" id="UP000013827">
    <property type="component" value="Unassembled WGS sequence"/>
</dbReference>
<dbReference type="GeneID" id="17273633"/>
<dbReference type="EnsemblProtists" id="EOD28089">
    <property type="protein sequence ID" value="EOD28089"/>
    <property type="gene ID" value="EMIHUDRAFT_235158"/>
</dbReference>
<evidence type="ECO:0000313" key="1">
    <source>
        <dbReference type="EnsemblProtists" id="EOD28089"/>
    </source>
</evidence>
<reference evidence="1" key="2">
    <citation type="submission" date="2024-10" db="UniProtKB">
        <authorList>
            <consortium name="EnsemblProtists"/>
        </authorList>
    </citation>
    <scope>IDENTIFICATION</scope>
</reference>
<dbReference type="AlphaFoldDB" id="A0A0D3JX54"/>
<dbReference type="KEGG" id="ehx:EMIHUDRAFT_235158"/>
<proteinExistence type="predicted"/>
<evidence type="ECO:0000313" key="2">
    <source>
        <dbReference type="Proteomes" id="UP000013827"/>
    </source>
</evidence>
<sequence length="238" mass="26102">MALPSWVLSARTAEISETEAQAAFSGMQTVELTLPTAVASGPVVTRYLKTAVEPSPEEEPPLLLVHGFDISLALEYRRLLPLLEALGIEGQASAFARLLEERARQPPGRWVGASLGACVALDCYRAEPGAFRSFASLAPAFFTPPPPVLPAPLGRLLLQNVLTAPSVRESIAKQAYHVKEDQTEDAIRCGNLHLSRAEWEEDSLEWLMSGAARTATSRRTWQSWARWRRSPCGVARTR</sequence>
<reference evidence="2" key="1">
    <citation type="journal article" date="2013" name="Nature">
        <title>Pan genome of the phytoplankton Emiliania underpins its global distribution.</title>
        <authorList>
            <person name="Read B.A."/>
            <person name="Kegel J."/>
            <person name="Klute M.J."/>
            <person name="Kuo A."/>
            <person name="Lefebvre S.C."/>
            <person name="Maumus F."/>
            <person name="Mayer C."/>
            <person name="Miller J."/>
            <person name="Monier A."/>
            <person name="Salamov A."/>
            <person name="Young J."/>
            <person name="Aguilar M."/>
            <person name="Claverie J.M."/>
            <person name="Frickenhaus S."/>
            <person name="Gonzalez K."/>
            <person name="Herman E.K."/>
            <person name="Lin Y.C."/>
            <person name="Napier J."/>
            <person name="Ogata H."/>
            <person name="Sarno A.F."/>
            <person name="Shmutz J."/>
            <person name="Schroeder D."/>
            <person name="de Vargas C."/>
            <person name="Verret F."/>
            <person name="von Dassow P."/>
            <person name="Valentin K."/>
            <person name="Van de Peer Y."/>
            <person name="Wheeler G."/>
            <person name="Dacks J.B."/>
            <person name="Delwiche C.F."/>
            <person name="Dyhrman S.T."/>
            <person name="Glockner G."/>
            <person name="John U."/>
            <person name="Richards T."/>
            <person name="Worden A.Z."/>
            <person name="Zhang X."/>
            <person name="Grigoriev I.V."/>
            <person name="Allen A.E."/>
            <person name="Bidle K."/>
            <person name="Borodovsky M."/>
            <person name="Bowler C."/>
            <person name="Brownlee C."/>
            <person name="Cock J.M."/>
            <person name="Elias M."/>
            <person name="Gladyshev V.N."/>
            <person name="Groth M."/>
            <person name="Guda C."/>
            <person name="Hadaegh A."/>
            <person name="Iglesias-Rodriguez M.D."/>
            <person name="Jenkins J."/>
            <person name="Jones B.M."/>
            <person name="Lawson T."/>
            <person name="Leese F."/>
            <person name="Lindquist E."/>
            <person name="Lobanov A."/>
            <person name="Lomsadze A."/>
            <person name="Malik S.B."/>
            <person name="Marsh M.E."/>
            <person name="Mackinder L."/>
            <person name="Mock T."/>
            <person name="Mueller-Roeber B."/>
            <person name="Pagarete A."/>
            <person name="Parker M."/>
            <person name="Probert I."/>
            <person name="Quesneville H."/>
            <person name="Raines C."/>
            <person name="Rensing S.A."/>
            <person name="Riano-Pachon D.M."/>
            <person name="Richier S."/>
            <person name="Rokitta S."/>
            <person name="Shiraiwa Y."/>
            <person name="Soanes D.M."/>
            <person name="van der Giezen M."/>
            <person name="Wahlund T.M."/>
            <person name="Williams B."/>
            <person name="Wilson W."/>
            <person name="Wolfe G."/>
            <person name="Wurch L.L."/>
        </authorList>
    </citation>
    <scope>NUCLEOTIDE SEQUENCE</scope>
</reference>
<dbReference type="PaxDb" id="2903-EOD28089"/>
<protein>
    <submittedName>
        <fullName evidence="1">Uncharacterized protein</fullName>
    </submittedName>
</protein>
<dbReference type="InterPro" id="IPR029058">
    <property type="entry name" value="AB_hydrolase_fold"/>
</dbReference>
<dbReference type="HOGENOM" id="CLU_1167739_0_0_1"/>
<dbReference type="STRING" id="2903.R1F4I4"/>